<evidence type="ECO:0000313" key="2">
    <source>
        <dbReference type="EMBL" id="ORC86174.1"/>
    </source>
</evidence>
<organism evidence="2 3">
    <name type="scientific">Trypanosoma theileri</name>
    <dbReference type="NCBI Taxonomy" id="67003"/>
    <lineage>
        <taxon>Eukaryota</taxon>
        <taxon>Discoba</taxon>
        <taxon>Euglenozoa</taxon>
        <taxon>Kinetoplastea</taxon>
        <taxon>Metakinetoplastina</taxon>
        <taxon>Trypanosomatida</taxon>
        <taxon>Trypanosomatidae</taxon>
        <taxon>Trypanosoma</taxon>
    </lineage>
</organism>
<evidence type="ECO:0000256" key="1">
    <source>
        <dbReference type="SAM" id="SignalP"/>
    </source>
</evidence>
<dbReference type="VEuPathDB" id="TriTrypDB:TM35_000302140"/>
<protein>
    <recommendedName>
        <fullName evidence="4">Secreted protein</fullName>
    </recommendedName>
</protein>
<name>A0A1X0NN89_9TRYP</name>
<gene>
    <name evidence="2" type="ORF">TM35_000302140</name>
</gene>
<dbReference type="Proteomes" id="UP000192257">
    <property type="component" value="Unassembled WGS sequence"/>
</dbReference>
<dbReference type="AlphaFoldDB" id="A0A1X0NN89"/>
<evidence type="ECO:0008006" key="4">
    <source>
        <dbReference type="Google" id="ProtNLM"/>
    </source>
</evidence>
<dbReference type="RefSeq" id="XP_028880240.1">
    <property type="nucleotide sequence ID" value="XM_029028537.1"/>
</dbReference>
<accession>A0A1X0NN89</accession>
<feature type="chain" id="PRO_5012665010" description="Secreted protein" evidence="1">
    <location>
        <begin position="16"/>
        <end position="118"/>
    </location>
</feature>
<keyword evidence="3" id="KW-1185">Reference proteome</keyword>
<evidence type="ECO:0000313" key="3">
    <source>
        <dbReference type="Proteomes" id="UP000192257"/>
    </source>
</evidence>
<comment type="caution">
    <text evidence="2">The sequence shown here is derived from an EMBL/GenBank/DDBJ whole genome shotgun (WGS) entry which is preliminary data.</text>
</comment>
<dbReference type="GeneID" id="39988317"/>
<proteinExistence type="predicted"/>
<reference evidence="2 3" key="1">
    <citation type="submission" date="2017-03" db="EMBL/GenBank/DDBJ databases">
        <title>An alternative strategy for trypanosome survival in the mammalian bloodstream revealed through genome and transcriptome analysis of the ubiquitous bovine parasite Trypanosoma (Megatrypanum) theileri.</title>
        <authorList>
            <person name="Kelly S."/>
            <person name="Ivens A."/>
            <person name="Mott A."/>
            <person name="O'Neill E."/>
            <person name="Emms D."/>
            <person name="Macleod O."/>
            <person name="Voorheis P."/>
            <person name="Matthews J."/>
            <person name="Matthews K."/>
            <person name="Carrington M."/>
        </authorList>
    </citation>
    <scope>NUCLEOTIDE SEQUENCE [LARGE SCALE GENOMIC DNA]</scope>
    <source>
        <strain evidence="2">Edinburgh</strain>
    </source>
</reference>
<dbReference type="EMBL" id="NBCO01000030">
    <property type="protein sequence ID" value="ORC86174.1"/>
    <property type="molecule type" value="Genomic_DNA"/>
</dbReference>
<sequence length="118" mass="13452">MVLLVVFWSFRHLSSAPAVLGCFFQPFLSHSALRMRFSHFCIYHRGLVKHLGYLSCGSWTYTFAFSCALKLSSTNCVPVHCFWWYNGDYFSSNIAHSKLKNARVSSKACENSSFYGIA</sequence>
<feature type="signal peptide" evidence="1">
    <location>
        <begin position="1"/>
        <end position="15"/>
    </location>
</feature>
<keyword evidence="1" id="KW-0732">Signal</keyword>